<dbReference type="GO" id="GO:0005524">
    <property type="term" value="F:ATP binding"/>
    <property type="evidence" value="ECO:0007669"/>
    <property type="project" value="UniProtKB-UniRule"/>
</dbReference>
<feature type="binding site" evidence="12">
    <location>
        <position position="219"/>
    </location>
    <ligand>
        <name>Zn(2+)</name>
        <dbReference type="ChEBI" id="CHEBI:29105"/>
    </ligand>
</feature>
<dbReference type="HAMAP" id="MF_00041">
    <property type="entry name" value="Cys_tRNA_synth"/>
    <property type="match status" value="1"/>
</dbReference>
<keyword evidence="4 12" id="KW-0436">Ligase</keyword>
<gene>
    <name evidence="12" type="primary">cysS</name>
    <name evidence="15" type="ORF">AC482_01560</name>
</gene>
<keyword evidence="6 12" id="KW-0547">Nucleotide-binding</keyword>
<evidence type="ECO:0000256" key="9">
    <source>
        <dbReference type="ARBA" id="ARBA00022917"/>
    </source>
</evidence>
<dbReference type="EC" id="6.1.1.16" evidence="12"/>
<feature type="short sequence motif" description="'HIGH' region" evidence="12">
    <location>
        <begin position="36"/>
        <end position="46"/>
    </location>
</feature>
<feature type="coiled-coil region" evidence="13">
    <location>
        <begin position="326"/>
        <end position="370"/>
    </location>
</feature>
<dbReference type="GO" id="GO:0006423">
    <property type="term" value="P:cysteinyl-tRNA aminoacylation"/>
    <property type="evidence" value="ECO:0007669"/>
    <property type="project" value="UniProtKB-UniRule"/>
</dbReference>
<dbReference type="InterPro" id="IPR015273">
    <property type="entry name" value="Cys-tRNA-synt_Ia_DALR"/>
</dbReference>
<comment type="similarity">
    <text evidence="2 12">Belongs to the class-I aminoacyl-tRNA synthetase family.</text>
</comment>
<comment type="caution">
    <text evidence="15">The sequence shown here is derived from an EMBL/GenBank/DDBJ whole genome shotgun (WGS) entry which is preliminary data.</text>
</comment>
<keyword evidence="9 12" id="KW-0648">Protein biosynthesis</keyword>
<evidence type="ECO:0000256" key="7">
    <source>
        <dbReference type="ARBA" id="ARBA00022833"/>
    </source>
</evidence>
<dbReference type="InterPro" id="IPR032678">
    <property type="entry name" value="tRNA-synt_1_cat_dom"/>
</dbReference>
<dbReference type="Gene3D" id="1.20.120.1910">
    <property type="entry name" value="Cysteine-tRNA ligase, C-terminal anti-codon recognition domain"/>
    <property type="match status" value="1"/>
</dbReference>
<dbReference type="InterPro" id="IPR014729">
    <property type="entry name" value="Rossmann-like_a/b/a_fold"/>
</dbReference>
<dbReference type="EMBL" id="LFWZ01000010">
    <property type="protein sequence ID" value="KON31224.1"/>
    <property type="molecule type" value="Genomic_DNA"/>
</dbReference>
<evidence type="ECO:0000256" key="8">
    <source>
        <dbReference type="ARBA" id="ARBA00022840"/>
    </source>
</evidence>
<comment type="catalytic activity">
    <reaction evidence="11 12">
        <text>tRNA(Cys) + L-cysteine + ATP = L-cysteinyl-tRNA(Cys) + AMP + diphosphate</text>
        <dbReference type="Rhea" id="RHEA:17773"/>
        <dbReference type="Rhea" id="RHEA-COMP:9661"/>
        <dbReference type="Rhea" id="RHEA-COMP:9679"/>
        <dbReference type="ChEBI" id="CHEBI:30616"/>
        <dbReference type="ChEBI" id="CHEBI:33019"/>
        <dbReference type="ChEBI" id="CHEBI:35235"/>
        <dbReference type="ChEBI" id="CHEBI:78442"/>
        <dbReference type="ChEBI" id="CHEBI:78517"/>
        <dbReference type="ChEBI" id="CHEBI:456215"/>
        <dbReference type="EC" id="6.1.1.16"/>
    </reaction>
</comment>
<protein>
    <recommendedName>
        <fullName evidence="12">Cysteine--tRNA ligase</fullName>
        <ecNumber evidence="12">6.1.1.16</ecNumber>
    </recommendedName>
    <alternativeName>
        <fullName evidence="12">Cysteinyl-tRNA synthetase</fullName>
        <shortName evidence="12">CysRS</shortName>
    </alternativeName>
</protein>
<dbReference type="SUPFAM" id="SSF52374">
    <property type="entry name" value="Nucleotidylyl transferase"/>
    <property type="match status" value="1"/>
</dbReference>
<evidence type="ECO:0000313" key="15">
    <source>
        <dbReference type="EMBL" id="KON31224.1"/>
    </source>
</evidence>
<keyword evidence="3 12" id="KW-0963">Cytoplasm</keyword>
<keyword evidence="7 12" id="KW-0862">Zinc</keyword>
<feature type="short sequence motif" description="'KMSKS' region" evidence="12">
    <location>
        <begin position="276"/>
        <end position="280"/>
    </location>
</feature>
<comment type="cofactor">
    <cofactor evidence="12">
        <name>Zn(2+)</name>
        <dbReference type="ChEBI" id="CHEBI:29105"/>
    </cofactor>
    <text evidence="12">Binds 1 zinc ion per subunit.</text>
</comment>
<dbReference type="Pfam" id="PF09190">
    <property type="entry name" value="DALR_2"/>
    <property type="match status" value="1"/>
</dbReference>
<name>A0A0M0BS11_9ARCH</name>
<feature type="binding site" evidence="12">
    <location>
        <position position="34"/>
    </location>
    <ligand>
        <name>Zn(2+)</name>
        <dbReference type="ChEBI" id="CHEBI:29105"/>
    </ligand>
</feature>
<feature type="binding site" evidence="12">
    <location>
        <position position="279"/>
    </location>
    <ligand>
        <name>ATP</name>
        <dbReference type="ChEBI" id="CHEBI:30616"/>
    </ligand>
</feature>
<organism evidence="15 16">
    <name type="scientific">miscellaneous Crenarchaeota group-15 archaeon DG-45</name>
    <dbReference type="NCBI Taxonomy" id="1685127"/>
    <lineage>
        <taxon>Archaea</taxon>
        <taxon>Candidatus Bathyarchaeota</taxon>
        <taxon>MCG-15</taxon>
    </lineage>
</organism>
<evidence type="ECO:0000313" key="16">
    <source>
        <dbReference type="Proteomes" id="UP000037210"/>
    </source>
</evidence>
<keyword evidence="5 12" id="KW-0479">Metal-binding</keyword>
<dbReference type="InterPro" id="IPR024909">
    <property type="entry name" value="Cys-tRNA/MSH_ligase"/>
</dbReference>
<comment type="subcellular location">
    <subcellularLocation>
        <location evidence="1 12">Cytoplasm</location>
    </subcellularLocation>
</comment>
<dbReference type="NCBIfam" id="TIGR00435">
    <property type="entry name" value="cysS"/>
    <property type="match status" value="1"/>
</dbReference>
<evidence type="ECO:0000256" key="3">
    <source>
        <dbReference type="ARBA" id="ARBA00022490"/>
    </source>
</evidence>
<dbReference type="PANTHER" id="PTHR10890:SF3">
    <property type="entry name" value="CYSTEINE--TRNA LIGASE, CYTOPLASMIC"/>
    <property type="match status" value="1"/>
</dbReference>
<dbReference type="Gene3D" id="3.40.50.620">
    <property type="entry name" value="HUPs"/>
    <property type="match status" value="1"/>
</dbReference>
<evidence type="ECO:0000256" key="13">
    <source>
        <dbReference type="SAM" id="Coils"/>
    </source>
</evidence>
<evidence type="ECO:0000256" key="11">
    <source>
        <dbReference type="ARBA" id="ARBA00047398"/>
    </source>
</evidence>
<dbReference type="PRINTS" id="PR00983">
    <property type="entry name" value="TRNASYNTHCYS"/>
</dbReference>
<feature type="domain" description="Cysteinyl-tRNA synthetase class Ia DALR" evidence="14">
    <location>
        <begin position="366"/>
        <end position="429"/>
    </location>
</feature>
<keyword evidence="8 12" id="KW-0067">ATP-binding</keyword>
<dbReference type="SMART" id="SM00840">
    <property type="entry name" value="DALR_2"/>
    <property type="match status" value="1"/>
</dbReference>
<evidence type="ECO:0000256" key="4">
    <source>
        <dbReference type="ARBA" id="ARBA00022598"/>
    </source>
</evidence>
<dbReference type="PATRIC" id="fig|1685127.3.peg.387"/>
<dbReference type="PANTHER" id="PTHR10890">
    <property type="entry name" value="CYSTEINYL-TRNA SYNTHETASE"/>
    <property type="match status" value="1"/>
</dbReference>
<dbReference type="InterPro" id="IPR009080">
    <property type="entry name" value="tRNAsynth_Ia_anticodon-bd"/>
</dbReference>
<accession>A0A0M0BS11</accession>
<reference evidence="15 16" key="1">
    <citation type="submission" date="2015-06" db="EMBL/GenBank/DDBJ databases">
        <title>New insights into the roles of widespread benthic archaea in carbon and nitrogen cycling.</title>
        <authorList>
            <person name="Lazar C.S."/>
            <person name="Baker B.J."/>
            <person name="Seitz K.W."/>
            <person name="Hyde A.S."/>
            <person name="Dick G.J."/>
            <person name="Hinrichs K.-U."/>
            <person name="Teske A.P."/>
        </authorList>
    </citation>
    <scope>NUCLEOTIDE SEQUENCE [LARGE SCALE GENOMIC DNA]</scope>
    <source>
        <strain evidence="15">DG-45</strain>
    </source>
</reference>
<evidence type="ECO:0000259" key="14">
    <source>
        <dbReference type="SMART" id="SM00840"/>
    </source>
</evidence>
<evidence type="ECO:0000256" key="1">
    <source>
        <dbReference type="ARBA" id="ARBA00004496"/>
    </source>
</evidence>
<evidence type="ECO:0000256" key="5">
    <source>
        <dbReference type="ARBA" id="ARBA00022723"/>
    </source>
</evidence>
<keyword evidence="13" id="KW-0175">Coiled coil</keyword>
<evidence type="ECO:0000256" key="2">
    <source>
        <dbReference type="ARBA" id="ARBA00005594"/>
    </source>
</evidence>
<dbReference type="InterPro" id="IPR015803">
    <property type="entry name" value="Cys-tRNA-ligase"/>
</dbReference>
<dbReference type="Pfam" id="PF01406">
    <property type="entry name" value="tRNA-synt_1e"/>
    <property type="match status" value="1"/>
</dbReference>
<dbReference type="GO" id="GO:0004817">
    <property type="term" value="F:cysteine-tRNA ligase activity"/>
    <property type="evidence" value="ECO:0007669"/>
    <property type="project" value="UniProtKB-UniRule"/>
</dbReference>
<dbReference type="SUPFAM" id="SSF47323">
    <property type="entry name" value="Anticodon-binding domain of a subclass of class I aminoacyl-tRNA synthetases"/>
    <property type="match status" value="1"/>
</dbReference>
<dbReference type="FunFam" id="3.40.50.620:FF:000130">
    <property type="entry name" value="Cysteine--tRNA ligase"/>
    <property type="match status" value="1"/>
</dbReference>
<feature type="binding site" evidence="12">
    <location>
        <position position="248"/>
    </location>
    <ligand>
        <name>Zn(2+)</name>
        <dbReference type="ChEBI" id="CHEBI:29105"/>
    </ligand>
</feature>
<keyword evidence="10 12" id="KW-0030">Aminoacyl-tRNA synthetase</keyword>
<evidence type="ECO:0000256" key="6">
    <source>
        <dbReference type="ARBA" id="ARBA00022741"/>
    </source>
</evidence>
<dbReference type="GO" id="GO:0008270">
    <property type="term" value="F:zinc ion binding"/>
    <property type="evidence" value="ECO:0007669"/>
    <property type="project" value="UniProtKB-UniRule"/>
</dbReference>
<sequence length="483" mass="55341">MPNEPKGLMLYDTLTRRKRPFEPIEPGRVRMYICGPTVYSDPHIGNFRSFLVGDIIRRWLEHRGYEVFQVMNITDIDDKTIRDSGREGVPLEEFTRRHTGIFLRGLDLLNIKRATVYPRATDHVPEMIEFIQGLLDRGVAYVAGDGVYYDIDKFPGYGKLGGVDLSEARATERISADEYDKEAAQDFALWKRATEEELERGIYYETPWGRGRPGWHIECSVMARRYLGDTLDIHAGGEDLIFPHHENEIAQSEALTGRPFVRFWMHVGFLKINGRKMSKSLGNYISFDEVLSRYSPDEFRYFYLTAQYRKQIDYTEEAMAGARNSARRLENTLDLVDEALRAEEETLDYAAAEEKLLSEAQEQRRRFEAAMDDDLDTHGALDALHALSGAINEYVAGRPNKGVLLRAHAVYRMLLDALGLFEGRSRAIGELTEDLIGLIVKVREQLRAERNYELSDGIREGLEKIGVVLGDKPDGTSWKIERR</sequence>
<feature type="binding site" evidence="12">
    <location>
        <position position="244"/>
    </location>
    <ligand>
        <name>Zn(2+)</name>
        <dbReference type="ChEBI" id="CHEBI:29105"/>
    </ligand>
</feature>
<dbReference type="GO" id="GO:0005737">
    <property type="term" value="C:cytoplasm"/>
    <property type="evidence" value="ECO:0007669"/>
    <property type="project" value="UniProtKB-SubCell"/>
</dbReference>
<dbReference type="Proteomes" id="UP000037210">
    <property type="component" value="Unassembled WGS sequence"/>
</dbReference>
<dbReference type="CDD" id="cd00672">
    <property type="entry name" value="CysRS_core"/>
    <property type="match status" value="1"/>
</dbReference>
<proteinExistence type="inferred from homology"/>
<evidence type="ECO:0000256" key="10">
    <source>
        <dbReference type="ARBA" id="ARBA00023146"/>
    </source>
</evidence>
<evidence type="ECO:0000256" key="12">
    <source>
        <dbReference type="HAMAP-Rule" id="MF_00041"/>
    </source>
</evidence>
<dbReference type="AlphaFoldDB" id="A0A0M0BS11"/>